<keyword evidence="2" id="KW-1185">Reference proteome</keyword>
<accession>A0A0W0TUR5</accession>
<protein>
    <submittedName>
        <fullName evidence="1">Uncharacterized protein</fullName>
    </submittedName>
</protein>
<reference evidence="1 2" key="1">
    <citation type="submission" date="2015-11" db="EMBL/GenBank/DDBJ databases">
        <title>Genomic analysis of 38 Legionella species identifies large and diverse effector repertoires.</title>
        <authorList>
            <person name="Burstein D."/>
            <person name="Amaro F."/>
            <person name="Zusman T."/>
            <person name="Lifshitz Z."/>
            <person name="Cohen O."/>
            <person name="Gilbert J.A."/>
            <person name="Pupko T."/>
            <person name="Shuman H.A."/>
            <person name="Segal G."/>
        </authorList>
    </citation>
    <scope>NUCLEOTIDE SEQUENCE [LARGE SCALE GENOMIC DNA]</scope>
    <source>
        <strain evidence="1 2">SE-32A-C8</strain>
    </source>
</reference>
<organism evidence="1 2">
    <name type="scientific">Legionella erythra</name>
    <dbReference type="NCBI Taxonomy" id="448"/>
    <lineage>
        <taxon>Bacteria</taxon>
        <taxon>Pseudomonadati</taxon>
        <taxon>Pseudomonadota</taxon>
        <taxon>Gammaproteobacteria</taxon>
        <taxon>Legionellales</taxon>
        <taxon>Legionellaceae</taxon>
        <taxon>Legionella</taxon>
    </lineage>
</organism>
<dbReference type="PATRIC" id="fig|448.7.peg.286"/>
<dbReference type="OrthoDB" id="9947310at2"/>
<dbReference type="EMBL" id="LNYA01000003">
    <property type="protein sequence ID" value="KTC99373.1"/>
    <property type="molecule type" value="Genomic_DNA"/>
</dbReference>
<gene>
    <name evidence="1" type="ORF">Lery_0274</name>
</gene>
<dbReference type="AlphaFoldDB" id="A0A0W0TUR5"/>
<comment type="caution">
    <text evidence="1">The sequence shown here is derived from an EMBL/GenBank/DDBJ whole genome shotgun (WGS) entry which is preliminary data.</text>
</comment>
<evidence type="ECO:0000313" key="2">
    <source>
        <dbReference type="Proteomes" id="UP000054773"/>
    </source>
</evidence>
<evidence type="ECO:0000313" key="1">
    <source>
        <dbReference type="EMBL" id="KTC99373.1"/>
    </source>
</evidence>
<dbReference type="RefSeq" id="WP_058525454.1">
    <property type="nucleotide sequence ID" value="NZ_CAAAHY010000001.1"/>
</dbReference>
<sequence length="87" mass="10102">MSKPEDQSLFSHLPKEITALILSQSSLLTKDPVALRKLEKEFDGFFSYDFWKKTVYSLFPHITVYNPPSKTATPEEESQFFKSLIQK</sequence>
<dbReference type="Proteomes" id="UP000054773">
    <property type="component" value="Unassembled WGS sequence"/>
</dbReference>
<name>A0A0W0TUR5_LEGER</name>
<proteinExistence type="predicted"/>